<dbReference type="PANTHER" id="PTHR13812:SF19">
    <property type="entry name" value="KETIMINE REDUCTASE MU-CRYSTALLIN"/>
    <property type="match status" value="1"/>
</dbReference>
<name>A0A561EKT2_9ACTN</name>
<dbReference type="GO" id="GO:0005737">
    <property type="term" value="C:cytoplasm"/>
    <property type="evidence" value="ECO:0007669"/>
    <property type="project" value="TreeGrafter"/>
</dbReference>
<evidence type="ECO:0000313" key="2">
    <source>
        <dbReference type="EMBL" id="TWE16211.1"/>
    </source>
</evidence>
<sequence>MARETLLLASDDIHQLVAIVGRDRLMDQMIERLEFAFRESDSDSLRTPPRAGFITGVHRAGVLEWMPHHEPGRAATIKLVSYAPNNPGYHGLPTILGTLARIDDETGHLLTIADAVLPTAIRTGAASAVATRLLARPGSSTVGLIGAGAQAVTQLHAISRVLDVSEVLVHDVNPDHRRSYLERASFLGLDIREATLEELESRSDVICTATSVDVNAGPVLRGERLKDHVHINAIGADIPGKVEIPLQVLRSAYVSPDHVQQAQREGECQRLERGEIGAALPELCAAPHLAHPHKESRTVFDSTGFALEDHVALDVLIELAELHGIGTVVQLEAGSFDALNPYATPHNSIPGQVSNKGIRQPEVDESAASSFPGLAHRDDEMTGSRAYGSIPFV</sequence>
<dbReference type="OrthoDB" id="9801817at2"/>
<dbReference type="PANTHER" id="PTHR13812">
    <property type="entry name" value="KETIMINE REDUCTASE MU-CRYSTALLIN"/>
    <property type="match status" value="1"/>
</dbReference>
<keyword evidence="3" id="KW-1185">Reference proteome</keyword>
<evidence type="ECO:0000256" key="1">
    <source>
        <dbReference type="SAM" id="MobiDB-lite"/>
    </source>
</evidence>
<dbReference type="InterPro" id="IPR036291">
    <property type="entry name" value="NAD(P)-bd_dom_sf"/>
</dbReference>
<dbReference type="InterPro" id="IPR023401">
    <property type="entry name" value="ODC_N"/>
</dbReference>
<gene>
    <name evidence="2" type="ORF">FB465_1181</name>
</gene>
<dbReference type="EMBL" id="VIVR01000001">
    <property type="protein sequence ID" value="TWE16211.1"/>
    <property type="molecule type" value="Genomic_DNA"/>
</dbReference>
<dbReference type="RefSeq" id="WP_145788186.1">
    <property type="nucleotide sequence ID" value="NZ_BAAABR010000085.1"/>
</dbReference>
<protein>
    <submittedName>
        <fullName evidence="2">Ornithine cyclodeaminase/alanine dehydrogenase</fullName>
    </submittedName>
</protein>
<comment type="caution">
    <text evidence="2">The sequence shown here is derived from an EMBL/GenBank/DDBJ whole genome shotgun (WGS) entry which is preliminary data.</text>
</comment>
<evidence type="ECO:0000313" key="3">
    <source>
        <dbReference type="Proteomes" id="UP000318416"/>
    </source>
</evidence>
<feature type="region of interest" description="Disordered" evidence="1">
    <location>
        <begin position="361"/>
        <end position="382"/>
    </location>
</feature>
<dbReference type="Gene3D" id="3.30.1780.10">
    <property type="entry name" value="ornithine cyclodeaminase, domain 1"/>
    <property type="match status" value="1"/>
</dbReference>
<dbReference type="AlphaFoldDB" id="A0A561EKT2"/>
<dbReference type="SUPFAM" id="SSF51735">
    <property type="entry name" value="NAD(P)-binding Rossmann-fold domains"/>
    <property type="match status" value="1"/>
</dbReference>
<organism evidence="2 3">
    <name type="scientific">Kitasatospora atroaurantiaca</name>
    <dbReference type="NCBI Taxonomy" id="285545"/>
    <lineage>
        <taxon>Bacteria</taxon>
        <taxon>Bacillati</taxon>
        <taxon>Actinomycetota</taxon>
        <taxon>Actinomycetes</taxon>
        <taxon>Kitasatosporales</taxon>
        <taxon>Streptomycetaceae</taxon>
        <taxon>Kitasatospora</taxon>
    </lineage>
</organism>
<accession>A0A561EKT2</accession>
<dbReference type="Pfam" id="PF02423">
    <property type="entry name" value="OCD_Mu_crystall"/>
    <property type="match status" value="1"/>
</dbReference>
<reference evidence="2 3" key="1">
    <citation type="submission" date="2019-06" db="EMBL/GenBank/DDBJ databases">
        <title>Sequencing the genomes of 1000 actinobacteria strains.</title>
        <authorList>
            <person name="Klenk H.-P."/>
        </authorList>
    </citation>
    <scope>NUCLEOTIDE SEQUENCE [LARGE SCALE GENOMIC DNA]</scope>
    <source>
        <strain evidence="2 3">DSM 41649</strain>
    </source>
</reference>
<proteinExistence type="predicted"/>
<dbReference type="Gene3D" id="3.40.50.720">
    <property type="entry name" value="NAD(P)-binding Rossmann-like Domain"/>
    <property type="match status" value="1"/>
</dbReference>
<dbReference type="InterPro" id="IPR003462">
    <property type="entry name" value="ODC_Mu_crystall"/>
</dbReference>
<dbReference type="Proteomes" id="UP000318416">
    <property type="component" value="Unassembled WGS sequence"/>
</dbReference>